<dbReference type="OrthoDB" id="1092058at2"/>
<sequence length="391" mass="41445">MATVVAAILAATPAVAGVDTPPAAPTDTVPDRLAQNLSRRLFPVLNGAARPDSLATLAARLEVRRVLADRAGRRQACGTETLCQARAMLWQAAEIEVMTSALASLPGVPAPEDGVANGVGRELRGLDTIIETYALGGVPAYPAIDGSGIPADGPEAQTRTKAALALAQTPRAGSLQALDPSIEFALALLDTNDRTDAIGFEPISAGLNEPAFARARTLEWARYRYSAMVVTGVGPEVPEMPLSPLGKLHLRLAANRFARGDIPYIIVTGGRANPRATRFTEAEEMRSALIHRYGVPAEAIVIEPYARHTTTNLRNAARLLMMLGAPLAKDLLIVCNPVQSATIEGPAFAARNLRELGYLPGRVGKRVSPTELEYRPSSGSARIDPHDPLDP</sequence>
<keyword evidence="2" id="KW-0732">Signal</keyword>
<evidence type="ECO:0000259" key="3">
    <source>
        <dbReference type="Pfam" id="PF02698"/>
    </source>
</evidence>
<protein>
    <submittedName>
        <fullName evidence="4">YdcF family protein</fullName>
    </submittedName>
</protein>
<organism evidence="4 5">
    <name type="scientific">Allosphingosinicella deserti</name>
    <dbReference type="NCBI Taxonomy" id="2116704"/>
    <lineage>
        <taxon>Bacteria</taxon>
        <taxon>Pseudomonadati</taxon>
        <taxon>Pseudomonadota</taxon>
        <taxon>Alphaproteobacteria</taxon>
        <taxon>Sphingomonadales</taxon>
        <taxon>Sphingomonadaceae</taxon>
        <taxon>Allosphingosinicella</taxon>
    </lineage>
</organism>
<dbReference type="Gene3D" id="3.40.50.620">
    <property type="entry name" value="HUPs"/>
    <property type="match status" value="1"/>
</dbReference>
<accession>A0A2P7R035</accession>
<feature type="chain" id="PRO_5015161104" evidence="2">
    <location>
        <begin position="17"/>
        <end position="391"/>
    </location>
</feature>
<reference evidence="4 5" key="1">
    <citation type="submission" date="2018-03" db="EMBL/GenBank/DDBJ databases">
        <title>The draft genome of Sphingosinicella sp. GL-C-18.</title>
        <authorList>
            <person name="Liu L."/>
            <person name="Li L."/>
            <person name="Liang L."/>
            <person name="Zhang X."/>
            <person name="Wang T."/>
        </authorList>
    </citation>
    <scope>NUCLEOTIDE SEQUENCE [LARGE SCALE GENOMIC DNA]</scope>
    <source>
        <strain evidence="4 5">GL-C-18</strain>
    </source>
</reference>
<dbReference type="CDD" id="cd06259">
    <property type="entry name" value="YdcF-like"/>
    <property type="match status" value="1"/>
</dbReference>
<proteinExistence type="predicted"/>
<feature type="domain" description="DUF218" evidence="3">
    <location>
        <begin position="227"/>
        <end position="338"/>
    </location>
</feature>
<comment type="caution">
    <text evidence="4">The sequence shown here is derived from an EMBL/GenBank/DDBJ whole genome shotgun (WGS) entry which is preliminary data.</text>
</comment>
<feature type="region of interest" description="Disordered" evidence="1">
    <location>
        <begin position="369"/>
        <end position="391"/>
    </location>
</feature>
<dbReference type="Pfam" id="PF02698">
    <property type="entry name" value="DUF218"/>
    <property type="match status" value="1"/>
</dbReference>
<feature type="signal peptide" evidence="2">
    <location>
        <begin position="1"/>
        <end position="16"/>
    </location>
</feature>
<gene>
    <name evidence="4" type="ORF">C7I55_00820</name>
</gene>
<dbReference type="InterPro" id="IPR014729">
    <property type="entry name" value="Rossmann-like_a/b/a_fold"/>
</dbReference>
<dbReference type="PANTHER" id="PTHR30336:SF20">
    <property type="entry name" value="DUF218 DOMAIN-CONTAINING PROTEIN"/>
    <property type="match status" value="1"/>
</dbReference>
<keyword evidence="5" id="KW-1185">Reference proteome</keyword>
<dbReference type="GO" id="GO:0005886">
    <property type="term" value="C:plasma membrane"/>
    <property type="evidence" value="ECO:0007669"/>
    <property type="project" value="TreeGrafter"/>
</dbReference>
<dbReference type="InterPro" id="IPR003848">
    <property type="entry name" value="DUF218"/>
</dbReference>
<dbReference type="PANTHER" id="PTHR30336">
    <property type="entry name" value="INNER MEMBRANE PROTEIN, PROBABLE PERMEASE"/>
    <property type="match status" value="1"/>
</dbReference>
<evidence type="ECO:0000256" key="1">
    <source>
        <dbReference type="SAM" id="MobiDB-lite"/>
    </source>
</evidence>
<name>A0A2P7R035_9SPHN</name>
<dbReference type="AlphaFoldDB" id="A0A2P7R035"/>
<dbReference type="Proteomes" id="UP000241167">
    <property type="component" value="Unassembled WGS sequence"/>
</dbReference>
<dbReference type="EMBL" id="PXYI01000001">
    <property type="protein sequence ID" value="PSJ43584.1"/>
    <property type="molecule type" value="Genomic_DNA"/>
</dbReference>
<dbReference type="InterPro" id="IPR051599">
    <property type="entry name" value="Cell_Envelope_Assoc"/>
</dbReference>
<evidence type="ECO:0000313" key="5">
    <source>
        <dbReference type="Proteomes" id="UP000241167"/>
    </source>
</evidence>
<evidence type="ECO:0000313" key="4">
    <source>
        <dbReference type="EMBL" id="PSJ43584.1"/>
    </source>
</evidence>
<evidence type="ECO:0000256" key="2">
    <source>
        <dbReference type="SAM" id="SignalP"/>
    </source>
</evidence>